<organism evidence="9 10">
    <name type="scientific">Acrasis kona</name>
    <dbReference type="NCBI Taxonomy" id="1008807"/>
    <lineage>
        <taxon>Eukaryota</taxon>
        <taxon>Discoba</taxon>
        <taxon>Heterolobosea</taxon>
        <taxon>Tetramitia</taxon>
        <taxon>Eutetramitia</taxon>
        <taxon>Acrasidae</taxon>
        <taxon>Acrasis</taxon>
    </lineage>
</organism>
<dbReference type="PANTHER" id="PTHR13325:SF3">
    <property type="entry name" value="MEMBRANE-BOUND TRANSCRIPTION FACTOR SITE-2 PROTEASE"/>
    <property type="match status" value="1"/>
</dbReference>
<dbReference type="GO" id="GO:0005737">
    <property type="term" value="C:cytoplasm"/>
    <property type="evidence" value="ECO:0007669"/>
    <property type="project" value="TreeGrafter"/>
</dbReference>
<evidence type="ECO:0000256" key="2">
    <source>
        <dbReference type="ARBA" id="ARBA00009989"/>
    </source>
</evidence>
<dbReference type="PRINTS" id="PR01000">
    <property type="entry name" value="SREBPS2PTASE"/>
</dbReference>
<evidence type="ECO:0000259" key="8">
    <source>
        <dbReference type="Pfam" id="PF02163"/>
    </source>
</evidence>
<dbReference type="EMBL" id="JAOPGA020001738">
    <property type="protein sequence ID" value="KAL0490981.1"/>
    <property type="molecule type" value="Genomic_DNA"/>
</dbReference>
<dbReference type="Pfam" id="PF02163">
    <property type="entry name" value="Peptidase_M50"/>
    <property type="match status" value="1"/>
</dbReference>
<keyword evidence="4 7" id="KW-1133">Transmembrane helix</keyword>
<feature type="transmembrane region" description="Helical" evidence="7">
    <location>
        <begin position="174"/>
        <end position="199"/>
    </location>
</feature>
<accession>A0AAW2ZP87</accession>
<feature type="domain" description="Peptidase M50" evidence="8">
    <location>
        <begin position="116"/>
        <end position="445"/>
    </location>
</feature>
<dbReference type="GO" id="GO:0016020">
    <property type="term" value="C:membrane"/>
    <property type="evidence" value="ECO:0007669"/>
    <property type="project" value="InterPro"/>
</dbReference>
<feature type="transmembrane region" description="Helical" evidence="7">
    <location>
        <begin position="113"/>
        <end position="133"/>
    </location>
</feature>
<evidence type="ECO:0000256" key="3">
    <source>
        <dbReference type="ARBA" id="ARBA00022692"/>
    </source>
</evidence>
<evidence type="ECO:0000256" key="6">
    <source>
        <dbReference type="ARBA" id="ARBA00032658"/>
    </source>
</evidence>
<evidence type="ECO:0000313" key="9">
    <source>
        <dbReference type="EMBL" id="KAL0490981.1"/>
    </source>
</evidence>
<feature type="transmembrane region" description="Helical" evidence="7">
    <location>
        <begin position="48"/>
        <end position="76"/>
    </location>
</feature>
<dbReference type="Proteomes" id="UP001431209">
    <property type="component" value="Unassembled WGS sequence"/>
</dbReference>
<feature type="transmembrane region" description="Helical" evidence="7">
    <location>
        <begin position="145"/>
        <end position="162"/>
    </location>
</feature>
<proteinExistence type="inferred from homology"/>
<reference evidence="9 10" key="1">
    <citation type="submission" date="2024-03" db="EMBL/GenBank/DDBJ databases">
        <title>The Acrasis kona genome and developmental transcriptomes reveal deep origins of eukaryotic multicellular pathways.</title>
        <authorList>
            <person name="Sheikh S."/>
            <person name="Fu C.-J."/>
            <person name="Brown M.W."/>
            <person name="Baldauf S.L."/>
        </authorList>
    </citation>
    <scope>NUCLEOTIDE SEQUENCE [LARGE SCALE GENOMIC DNA]</scope>
    <source>
        <strain evidence="9 10">ATCC MYA-3509</strain>
    </source>
</reference>
<dbReference type="GO" id="GO:1905897">
    <property type="term" value="P:regulation of response to endoplasmic reticulum stress"/>
    <property type="evidence" value="ECO:0007669"/>
    <property type="project" value="TreeGrafter"/>
</dbReference>
<gene>
    <name evidence="9" type="ORF">AKO1_009790</name>
</gene>
<evidence type="ECO:0000256" key="4">
    <source>
        <dbReference type="ARBA" id="ARBA00022989"/>
    </source>
</evidence>
<sequence length="463" mass="52078">MLSGHRTFKEFLYKYNITLSFGSLSWQTESLGEVFAKTGKRYGTKCKLWFSIGCFIGAFCSIICMLALVLHVIYFISVQLKSTEPTSETLEQQKRDATIVLLVPGVNVPVTHIPSLIISLLLSAVVHEFGHAISAASEDVRTEQIGFVFFLFLPSAYVSLSTSDLTSKPLLSKLKIFFAGIWHNIILCLVCFVLMVLFFNSSGMFPSLITTSDSGVYVRGLATNSALHKQLEPNDLIHAVNNFPITNGQSWRSSLQNIMNTNRGHLIDAQYLQTNIKNNGLSCCEEDHESLLCFNDWNDKSNKMCMTARDVLNFQTCSNTQQLSAGQYCIVPYSDDDVIDLVGIDAVGKKRIVYLGDLKNLNREVTVSDVHSKFSFLSIDALSWLLRTLNYTLALSGALAILNLAPAYNLDGDAIFGAIFEFLEFYYQYPYKKLYTRIRIFFTFMLALNILIAAYNMIKIYKQ</sequence>
<dbReference type="AlphaFoldDB" id="A0AAW2ZP87"/>
<feature type="transmembrane region" description="Helical" evidence="7">
    <location>
        <begin position="388"/>
        <end position="408"/>
    </location>
</feature>
<evidence type="ECO:0000256" key="7">
    <source>
        <dbReference type="SAM" id="Phobius"/>
    </source>
</evidence>
<dbReference type="SUPFAM" id="SSF50156">
    <property type="entry name" value="PDZ domain-like"/>
    <property type="match status" value="1"/>
</dbReference>
<dbReference type="PANTHER" id="PTHR13325">
    <property type="entry name" value="PROTEASE M50 MEMBRANE-BOUND TRANSCRIPTION FACTOR SITE 2 PROTEASE"/>
    <property type="match status" value="1"/>
</dbReference>
<comment type="caution">
    <text evidence="9">The sequence shown here is derived from an EMBL/GenBank/DDBJ whole genome shotgun (WGS) entry which is preliminary data.</text>
</comment>
<keyword evidence="3 7" id="KW-0812">Transmembrane</keyword>
<dbReference type="InterPro" id="IPR001193">
    <property type="entry name" value="MBTPS2"/>
</dbReference>
<comment type="subcellular location">
    <subcellularLocation>
        <location evidence="1">Endomembrane system</location>
        <topology evidence="1">Multi-pass membrane protein</topology>
    </subcellularLocation>
</comment>
<keyword evidence="5 7" id="KW-0472">Membrane</keyword>
<feature type="transmembrane region" description="Helical" evidence="7">
    <location>
        <begin position="438"/>
        <end position="458"/>
    </location>
</feature>
<dbReference type="GO" id="GO:0031293">
    <property type="term" value="P:membrane protein intracellular domain proteolysis"/>
    <property type="evidence" value="ECO:0007669"/>
    <property type="project" value="TreeGrafter"/>
</dbReference>
<keyword evidence="10" id="KW-1185">Reference proteome</keyword>
<dbReference type="GO" id="GO:0012505">
    <property type="term" value="C:endomembrane system"/>
    <property type="evidence" value="ECO:0007669"/>
    <property type="project" value="UniProtKB-SubCell"/>
</dbReference>
<dbReference type="GO" id="GO:0004222">
    <property type="term" value="F:metalloendopeptidase activity"/>
    <property type="evidence" value="ECO:0007669"/>
    <property type="project" value="InterPro"/>
</dbReference>
<dbReference type="InterPro" id="IPR036034">
    <property type="entry name" value="PDZ_sf"/>
</dbReference>
<comment type="similarity">
    <text evidence="2">Belongs to the peptidase M50A family.</text>
</comment>
<evidence type="ECO:0000256" key="5">
    <source>
        <dbReference type="ARBA" id="ARBA00023136"/>
    </source>
</evidence>
<evidence type="ECO:0000313" key="10">
    <source>
        <dbReference type="Proteomes" id="UP001431209"/>
    </source>
</evidence>
<name>A0AAW2ZP87_9EUKA</name>
<dbReference type="InterPro" id="IPR008915">
    <property type="entry name" value="Peptidase_M50"/>
</dbReference>
<protein>
    <recommendedName>
        <fullName evidence="6">Endopeptidase S2P</fullName>
    </recommendedName>
</protein>
<evidence type="ECO:0000256" key="1">
    <source>
        <dbReference type="ARBA" id="ARBA00004127"/>
    </source>
</evidence>